<evidence type="ECO:0000313" key="2">
    <source>
        <dbReference type="Proteomes" id="UP001234989"/>
    </source>
</evidence>
<protein>
    <submittedName>
        <fullName evidence="1">Uncharacterized protein</fullName>
    </submittedName>
</protein>
<gene>
    <name evidence="1" type="ORF">MTR67_001480</name>
</gene>
<organism evidence="1 2">
    <name type="scientific">Solanum verrucosum</name>
    <dbReference type="NCBI Taxonomy" id="315347"/>
    <lineage>
        <taxon>Eukaryota</taxon>
        <taxon>Viridiplantae</taxon>
        <taxon>Streptophyta</taxon>
        <taxon>Embryophyta</taxon>
        <taxon>Tracheophyta</taxon>
        <taxon>Spermatophyta</taxon>
        <taxon>Magnoliopsida</taxon>
        <taxon>eudicotyledons</taxon>
        <taxon>Gunneridae</taxon>
        <taxon>Pentapetalae</taxon>
        <taxon>asterids</taxon>
        <taxon>lamiids</taxon>
        <taxon>Solanales</taxon>
        <taxon>Solanaceae</taxon>
        <taxon>Solanoideae</taxon>
        <taxon>Solaneae</taxon>
        <taxon>Solanum</taxon>
    </lineage>
</organism>
<keyword evidence="2" id="KW-1185">Reference proteome</keyword>
<dbReference type="AlphaFoldDB" id="A0AAF0TCF9"/>
<dbReference type="SUPFAM" id="SSF56672">
    <property type="entry name" value="DNA/RNA polymerases"/>
    <property type="match status" value="1"/>
</dbReference>
<dbReference type="EMBL" id="CP133612">
    <property type="protein sequence ID" value="WMV08095.1"/>
    <property type="molecule type" value="Genomic_DNA"/>
</dbReference>
<name>A0AAF0TCF9_SOLVR</name>
<evidence type="ECO:0000313" key="1">
    <source>
        <dbReference type="EMBL" id="WMV08095.1"/>
    </source>
</evidence>
<accession>A0AAF0TCF9</accession>
<dbReference type="Gene3D" id="3.10.10.10">
    <property type="entry name" value="HIV Type 1 Reverse Transcriptase, subunit A, domain 1"/>
    <property type="match status" value="1"/>
</dbReference>
<dbReference type="InterPro" id="IPR043502">
    <property type="entry name" value="DNA/RNA_pol_sf"/>
</dbReference>
<proteinExistence type="predicted"/>
<dbReference type="Proteomes" id="UP001234989">
    <property type="component" value="Chromosome 1"/>
</dbReference>
<reference evidence="1" key="1">
    <citation type="submission" date="2023-08" db="EMBL/GenBank/DDBJ databases">
        <title>A de novo genome assembly of Solanum verrucosum Schlechtendal, a Mexican diploid species geographically isolated from the other diploid A-genome species in potato relatives.</title>
        <authorList>
            <person name="Hosaka K."/>
        </authorList>
    </citation>
    <scope>NUCLEOTIDE SEQUENCE</scope>
    <source>
        <tissue evidence="1">Young leaves</tissue>
    </source>
</reference>
<dbReference type="PANTHER" id="PTHR15503:SF45">
    <property type="entry name" value="RNA-DIRECTED DNA POLYMERASE HOMOLOG"/>
    <property type="match status" value="1"/>
</dbReference>
<sequence length="198" mass="22414">MIPVCYRKEPPLLALGWVQVGILIDPSARIHDSVVSWFLSVASTFQPHRLGMYRYVCPVIDVMPPDLLNPQLSHLSVSVIRKFSEVFPHDLPGVPLEREIDFSIDIITDTRPTSIPPYRMALAELEELKEQLKDLLDKGFIRPSVSHWGATILFVRKKDGSLSIVTTREHPLAVTGIFDLSEVLYKPLAFLIAFIIEK</sequence>
<dbReference type="PANTHER" id="PTHR15503">
    <property type="entry name" value="LDOC1 RELATED"/>
    <property type="match status" value="1"/>
</dbReference>
<dbReference type="InterPro" id="IPR032567">
    <property type="entry name" value="RTL1-rel"/>
</dbReference>